<sequence>MYSLIFVKPTFIGAETKITKPFYIDAITWRNLAFAGTRRQIWNESLRVYPVKNGFEFFYIRPFLEFLEKIGICGQSPNFGAKTAFGEFETGSLASLSENLENVKWEVSGDYRRYDLESIFENGLCHWKYKMIDEKKQRQKKAELNRQEEEARSEHQGDGRVEASSNAQETNANEKHGDGYDEMIDDDDGYVSQNGNFMKDGVVVAN</sequence>
<name>A0A8H6KYQ9_9LECA</name>
<dbReference type="GeneID" id="59335834"/>
<keyword evidence="3" id="KW-1185">Reference proteome</keyword>
<organism evidence="2 3">
    <name type="scientific">Letharia lupina</name>
    <dbReference type="NCBI Taxonomy" id="560253"/>
    <lineage>
        <taxon>Eukaryota</taxon>
        <taxon>Fungi</taxon>
        <taxon>Dikarya</taxon>
        <taxon>Ascomycota</taxon>
        <taxon>Pezizomycotina</taxon>
        <taxon>Lecanoromycetes</taxon>
        <taxon>OSLEUM clade</taxon>
        <taxon>Lecanoromycetidae</taxon>
        <taxon>Lecanorales</taxon>
        <taxon>Lecanorineae</taxon>
        <taxon>Parmeliaceae</taxon>
        <taxon>Letharia</taxon>
    </lineage>
</organism>
<gene>
    <name evidence="2" type="ORF">HO133_007435</name>
</gene>
<feature type="compositionally biased region" description="Acidic residues" evidence="1">
    <location>
        <begin position="180"/>
        <end position="189"/>
    </location>
</feature>
<protein>
    <submittedName>
        <fullName evidence="2">Uncharacterized protein</fullName>
    </submittedName>
</protein>
<dbReference type="Proteomes" id="UP000593566">
    <property type="component" value="Unassembled WGS sequence"/>
</dbReference>
<comment type="caution">
    <text evidence="2">The sequence shown here is derived from an EMBL/GenBank/DDBJ whole genome shotgun (WGS) entry which is preliminary data.</text>
</comment>
<feature type="region of interest" description="Disordered" evidence="1">
    <location>
        <begin position="140"/>
        <end position="206"/>
    </location>
</feature>
<feature type="compositionally biased region" description="Basic and acidic residues" evidence="1">
    <location>
        <begin position="140"/>
        <end position="161"/>
    </location>
</feature>
<dbReference type="EMBL" id="JACCJB010000003">
    <property type="protein sequence ID" value="KAF6229319.1"/>
    <property type="molecule type" value="Genomic_DNA"/>
</dbReference>
<dbReference type="AlphaFoldDB" id="A0A8H6KYQ9"/>
<evidence type="ECO:0000256" key="1">
    <source>
        <dbReference type="SAM" id="MobiDB-lite"/>
    </source>
</evidence>
<evidence type="ECO:0000313" key="2">
    <source>
        <dbReference type="EMBL" id="KAF6229319.1"/>
    </source>
</evidence>
<accession>A0A8H6KYQ9</accession>
<evidence type="ECO:0000313" key="3">
    <source>
        <dbReference type="Proteomes" id="UP000593566"/>
    </source>
</evidence>
<proteinExistence type="predicted"/>
<dbReference type="RefSeq" id="XP_037156961.1">
    <property type="nucleotide sequence ID" value="XM_037298326.1"/>
</dbReference>
<reference evidence="2 3" key="1">
    <citation type="journal article" date="2020" name="Genomics">
        <title>Complete, high-quality genomes from long-read metagenomic sequencing of two wolf lichen thalli reveals enigmatic genome architecture.</title>
        <authorList>
            <person name="McKenzie S.K."/>
            <person name="Walston R.F."/>
            <person name="Allen J.L."/>
        </authorList>
    </citation>
    <scope>NUCLEOTIDE SEQUENCE [LARGE SCALE GENOMIC DNA]</scope>
    <source>
        <strain evidence="2">WasteWater1</strain>
    </source>
</reference>